<reference evidence="2" key="1">
    <citation type="submission" date="2022-03" db="EMBL/GenBank/DDBJ databases">
        <authorList>
            <person name="Alioto T."/>
            <person name="Alioto T."/>
            <person name="Gomez Garrido J."/>
        </authorList>
    </citation>
    <scope>NUCLEOTIDE SEQUENCE</scope>
</reference>
<evidence type="ECO:0000256" key="1">
    <source>
        <dbReference type="SAM" id="Coils"/>
    </source>
</evidence>
<evidence type="ECO:0000313" key="2">
    <source>
        <dbReference type="EMBL" id="CAH2291914.1"/>
    </source>
</evidence>
<gene>
    <name evidence="2" type="ORF">PECUL_23A000658</name>
</gene>
<evidence type="ECO:0000313" key="3">
    <source>
        <dbReference type="Proteomes" id="UP001295444"/>
    </source>
</evidence>
<proteinExistence type="predicted"/>
<protein>
    <submittedName>
        <fullName evidence="2">Uncharacterized protein</fullName>
    </submittedName>
</protein>
<dbReference type="Proteomes" id="UP001295444">
    <property type="component" value="Chromosome 05"/>
</dbReference>
<feature type="coiled-coil region" evidence="1">
    <location>
        <begin position="1"/>
        <end position="49"/>
    </location>
</feature>
<name>A0AAD1S461_PELCU</name>
<keyword evidence="3" id="KW-1185">Reference proteome</keyword>
<accession>A0AAD1S461</accession>
<dbReference type="AlphaFoldDB" id="A0AAD1S461"/>
<keyword evidence="1" id="KW-0175">Coiled coil</keyword>
<organism evidence="2 3">
    <name type="scientific">Pelobates cultripes</name>
    <name type="common">Western spadefoot toad</name>
    <dbReference type="NCBI Taxonomy" id="61616"/>
    <lineage>
        <taxon>Eukaryota</taxon>
        <taxon>Metazoa</taxon>
        <taxon>Chordata</taxon>
        <taxon>Craniata</taxon>
        <taxon>Vertebrata</taxon>
        <taxon>Euteleostomi</taxon>
        <taxon>Amphibia</taxon>
        <taxon>Batrachia</taxon>
        <taxon>Anura</taxon>
        <taxon>Pelobatoidea</taxon>
        <taxon>Pelobatidae</taxon>
        <taxon>Pelobates</taxon>
    </lineage>
</organism>
<dbReference type="EMBL" id="OW240916">
    <property type="protein sequence ID" value="CAH2291914.1"/>
    <property type="molecule type" value="Genomic_DNA"/>
</dbReference>
<sequence length="92" mass="10322">MAELAARAQVTEHKMEEVAEAVSSHDTDLQDLREQLRLLEETNEDLSNRTRRNNILVRGLPESVSTELLLDTLTSVFQTLLLTATAADLLMD</sequence>